<dbReference type="AlphaFoldDB" id="A0A645GMB9"/>
<name>A0A645GMB9_9ZZZZ</name>
<evidence type="ECO:0000313" key="2">
    <source>
        <dbReference type="EMBL" id="MPN27019.1"/>
    </source>
</evidence>
<feature type="compositionally biased region" description="Basic and acidic residues" evidence="1">
    <location>
        <begin position="95"/>
        <end position="111"/>
    </location>
</feature>
<dbReference type="EMBL" id="VSSQ01076761">
    <property type="protein sequence ID" value="MPN27019.1"/>
    <property type="molecule type" value="Genomic_DNA"/>
</dbReference>
<evidence type="ECO:0000256" key="1">
    <source>
        <dbReference type="SAM" id="MobiDB-lite"/>
    </source>
</evidence>
<comment type="caution">
    <text evidence="2">The sequence shown here is derived from an EMBL/GenBank/DDBJ whole genome shotgun (WGS) entry which is preliminary data.</text>
</comment>
<reference evidence="2" key="1">
    <citation type="submission" date="2019-08" db="EMBL/GenBank/DDBJ databases">
        <authorList>
            <person name="Kucharzyk K."/>
            <person name="Murdoch R.W."/>
            <person name="Higgins S."/>
            <person name="Loffler F."/>
        </authorList>
    </citation>
    <scope>NUCLEOTIDE SEQUENCE</scope>
</reference>
<feature type="compositionally biased region" description="Polar residues" evidence="1">
    <location>
        <begin position="81"/>
        <end position="94"/>
    </location>
</feature>
<proteinExistence type="predicted"/>
<gene>
    <name evidence="2" type="ORF">SDC9_174446</name>
</gene>
<sequence>MGASKRKPEPTWPSSHLRTTWLHRCPAGMTVAALSSPTSCLGPLLRIGAGSAKSRPSSDAAMRAVSSSLPPLARMPRVRAKSTSSVLSQYQRWNSSEERPGTRSGRDDAGRVIRPAPLDSGEPRPDHWRTRAMTHHASPSGVSIRGLRCA</sequence>
<protein>
    <submittedName>
        <fullName evidence="2">Uncharacterized protein</fullName>
    </submittedName>
</protein>
<organism evidence="2">
    <name type="scientific">bioreactor metagenome</name>
    <dbReference type="NCBI Taxonomy" id="1076179"/>
    <lineage>
        <taxon>unclassified sequences</taxon>
        <taxon>metagenomes</taxon>
        <taxon>ecological metagenomes</taxon>
    </lineage>
</organism>
<feature type="region of interest" description="Disordered" evidence="1">
    <location>
        <begin position="49"/>
        <end position="150"/>
    </location>
</feature>
<accession>A0A645GMB9</accession>